<keyword evidence="4" id="KW-0677">Repeat</keyword>
<evidence type="ECO:0000259" key="10">
    <source>
        <dbReference type="PROSITE" id="PS51828"/>
    </source>
</evidence>
<dbReference type="AlphaFoldDB" id="A0AAW1TAN9"/>
<dbReference type="InterPro" id="IPR001759">
    <property type="entry name" value="PTX_dom"/>
</dbReference>
<dbReference type="Pfam" id="PF13385">
    <property type="entry name" value="Laminin_G_3"/>
    <property type="match status" value="2"/>
</dbReference>
<comment type="cofactor">
    <cofactor evidence="1">
        <name>Ca(2+)</name>
        <dbReference type="ChEBI" id="CHEBI:29108"/>
    </cofactor>
</comment>
<feature type="compositionally biased region" description="Basic and acidic residues" evidence="8">
    <location>
        <begin position="11"/>
        <end position="25"/>
    </location>
</feature>
<dbReference type="Pfam" id="PF13948">
    <property type="entry name" value="DUF4215"/>
    <property type="match status" value="1"/>
</dbReference>
<keyword evidence="3" id="KW-0732">Signal</keyword>
<keyword evidence="9" id="KW-0472">Membrane</keyword>
<dbReference type="GO" id="GO:0046872">
    <property type="term" value="F:metal ion binding"/>
    <property type="evidence" value="ECO:0007669"/>
    <property type="project" value="UniProtKB-KW"/>
</dbReference>
<comment type="caution">
    <text evidence="11">The sequence shown here is derived from an EMBL/GenBank/DDBJ whole genome shotgun (WGS) entry which is preliminary data.</text>
</comment>
<protein>
    <recommendedName>
        <fullName evidence="10">Pentraxin (PTX) domain-containing protein</fullName>
    </recommendedName>
</protein>
<dbReference type="PROSITE" id="PS51828">
    <property type="entry name" value="PTX_2"/>
    <property type="match status" value="1"/>
</dbReference>
<dbReference type="InterPro" id="IPR013320">
    <property type="entry name" value="ConA-like_dom_sf"/>
</dbReference>
<evidence type="ECO:0000256" key="8">
    <source>
        <dbReference type="SAM" id="MobiDB-lite"/>
    </source>
</evidence>
<evidence type="ECO:0000256" key="3">
    <source>
        <dbReference type="ARBA" id="ARBA00022729"/>
    </source>
</evidence>
<organism evidence="11 12">
    <name type="scientific">Apatococcus fuscideae</name>
    <dbReference type="NCBI Taxonomy" id="2026836"/>
    <lineage>
        <taxon>Eukaryota</taxon>
        <taxon>Viridiplantae</taxon>
        <taxon>Chlorophyta</taxon>
        <taxon>core chlorophytes</taxon>
        <taxon>Trebouxiophyceae</taxon>
        <taxon>Chlorellales</taxon>
        <taxon>Chlorellaceae</taxon>
        <taxon>Apatococcus</taxon>
    </lineage>
</organism>
<keyword evidence="9" id="KW-1133">Transmembrane helix</keyword>
<name>A0AAW1TAN9_9CHLO</name>
<dbReference type="PANTHER" id="PTHR19277:SF125">
    <property type="entry name" value="B6"/>
    <property type="match status" value="1"/>
</dbReference>
<keyword evidence="12" id="KW-1185">Reference proteome</keyword>
<sequence>MCWSRQAQTAAREEARSLEESKQDRQCVGRLQPTGPLQKRDLCVSTSLLLDWQSCMSLLARITVLLSLVAGSIAAGTSSAGGAGHALLFHDHGVVLRNFKDFPSTEMTFEAWVSTSDYCHASALMSYALDSHSSDEHQRVADFNHFVIFDLRNILACHDFEYIDLWPDPDSQSCNAAFNRTETASVVERDPIWHHLAVTWTARDNGMTKIYLDGLIMAETPSKKTSPLQPGGALMLGGEQDCYAGCTDAGQGYYGLIDEVRIWKKARSQEEILTTMRVTSLKSEPDLVAYWQFNDPDEHPGVVQAHLVAKDSSGHGNDLPLINPPTRFDETIEKGFDTGALSFQNNYAMASEITNMPTKDLTVEFWARTPKFENSNGSAHQEFLSFATHLPGDHNEFDDSIFVDDAILIEKYMEEFGQTRNLYNLPRDFSTVGTVSVHINANRQGNGNRFDHWLDFALKWTDSDWHHLAVTWRWDDGETQLYFDGNAQTPFWRSDAGSLENADPNKGGVEKKIGGHTSREGSGALVLGQQQECYGGCFSPEWALDGDMANVRVWDRVLSQDDIRSGMFSIDPSNKNGLLHNFHFSSANVKDNKAKDSQGTALLDLWADAPRWEYSTAPLADASGLPLKAPQAGAGGSAMYLSDQQVLMHSNFKNFPTTAITVEFWMWSVDGCRQGTPFSYATGGYQDNDNTFLLFNYQNWGVSVMEDEGTYDDHRSGIASTDGQWHHIALTWSSSDGQVNLYDNGHKVWTVTRSQGKSLPSGGTLVIGREQDCQGGCFDSMAGGTGKVDPVSGREYGPQDFFGVIDEMRIWKTVRTPKQIEQSMAVALHRTGTSGGHFNDPAIKLNDPDLVAYWNFDEGQGYQVKDQTSNGHHLHATNLPQWQVVRWLSVCGDGVIEGVEECDDGNTKSGDGCSSFCQLEDNWECDRENPSHCWQSKGTKHMHAEIPQDATRGGSGSGSGGGSGISAGHITGIVVGIAVGILAAGLAVVVWLKRDVIYDAFPMLDDAIESIRSRLSGNNGSGQRFAGLDTLDPEENLELAPDFVSANRGRYETLPGGRQNGL</sequence>
<evidence type="ECO:0000256" key="9">
    <source>
        <dbReference type="SAM" id="Phobius"/>
    </source>
</evidence>
<keyword evidence="2" id="KW-0479">Metal-binding</keyword>
<proteinExistence type="predicted"/>
<evidence type="ECO:0000313" key="12">
    <source>
        <dbReference type="Proteomes" id="UP001485043"/>
    </source>
</evidence>
<evidence type="ECO:0000256" key="5">
    <source>
        <dbReference type="ARBA" id="ARBA00022837"/>
    </source>
</evidence>
<evidence type="ECO:0000256" key="6">
    <source>
        <dbReference type="ARBA" id="ARBA00023157"/>
    </source>
</evidence>
<gene>
    <name evidence="11" type="ORF">WJX84_006354</name>
</gene>
<dbReference type="Gene3D" id="2.60.120.200">
    <property type="match status" value="3"/>
</dbReference>
<dbReference type="SMART" id="SM00159">
    <property type="entry name" value="PTX"/>
    <property type="match status" value="2"/>
</dbReference>
<evidence type="ECO:0000256" key="7">
    <source>
        <dbReference type="ARBA" id="ARBA00023180"/>
    </source>
</evidence>
<reference evidence="11 12" key="1">
    <citation type="journal article" date="2024" name="Nat. Commun.">
        <title>Phylogenomics reveals the evolutionary origins of lichenization in chlorophyte algae.</title>
        <authorList>
            <person name="Puginier C."/>
            <person name="Libourel C."/>
            <person name="Otte J."/>
            <person name="Skaloud P."/>
            <person name="Haon M."/>
            <person name="Grisel S."/>
            <person name="Petersen M."/>
            <person name="Berrin J.G."/>
            <person name="Delaux P.M."/>
            <person name="Dal Grande F."/>
            <person name="Keller J."/>
        </authorList>
    </citation>
    <scope>NUCLEOTIDE SEQUENCE [LARGE SCALE GENOMIC DNA]</scope>
    <source>
        <strain evidence="11 12">SAG 2523</strain>
    </source>
</reference>
<evidence type="ECO:0000313" key="11">
    <source>
        <dbReference type="EMBL" id="KAK9866861.1"/>
    </source>
</evidence>
<keyword evidence="6" id="KW-1015">Disulfide bond</keyword>
<accession>A0AAW1TAN9</accession>
<feature type="transmembrane region" description="Helical" evidence="9">
    <location>
        <begin position="973"/>
        <end position="992"/>
    </location>
</feature>
<keyword evidence="7" id="KW-0325">Glycoprotein</keyword>
<feature type="region of interest" description="Disordered" evidence="8">
    <location>
        <begin position="1"/>
        <end position="25"/>
    </location>
</feature>
<dbReference type="NCBIfam" id="TIGR02232">
    <property type="entry name" value="myxo_disulf_rpt"/>
    <property type="match status" value="1"/>
</dbReference>
<dbReference type="PANTHER" id="PTHR19277">
    <property type="entry name" value="PENTRAXIN"/>
    <property type="match status" value="1"/>
</dbReference>
<evidence type="ECO:0000256" key="1">
    <source>
        <dbReference type="ARBA" id="ARBA00001913"/>
    </source>
</evidence>
<dbReference type="InterPro" id="IPR051360">
    <property type="entry name" value="Neuronal_Pentraxin_Related"/>
</dbReference>
<keyword evidence="9" id="KW-0812">Transmembrane</keyword>
<dbReference type="InterPro" id="IPR011936">
    <property type="entry name" value="Myxo_disulph_rpt"/>
</dbReference>
<feature type="compositionally biased region" description="Low complexity" evidence="8">
    <location>
        <begin position="1"/>
        <end position="10"/>
    </location>
</feature>
<feature type="domain" description="Pentraxin (PTX)" evidence="10">
    <location>
        <begin position="632"/>
        <end position="852"/>
    </location>
</feature>
<keyword evidence="5" id="KW-0106">Calcium</keyword>
<dbReference type="Proteomes" id="UP001485043">
    <property type="component" value="Unassembled WGS sequence"/>
</dbReference>
<dbReference type="SUPFAM" id="SSF49899">
    <property type="entry name" value="Concanavalin A-like lectins/glucanases"/>
    <property type="match status" value="3"/>
</dbReference>
<evidence type="ECO:0000256" key="2">
    <source>
        <dbReference type="ARBA" id="ARBA00022723"/>
    </source>
</evidence>
<dbReference type="EMBL" id="JALJOV010000128">
    <property type="protein sequence ID" value="KAK9866861.1"/>
    <property type="molecule type" value="Genomic_DNA"/>
</dbReference>
<dbReference type="Pfam" id="PF00354">
    <property type="entry name" value="Pentaxin"/>
    <property type="match status" value="1"/>
</dbReference>
<evidence type="ECO:0000256" key="4">
    <source>
        <dbReference type="ARBA" id="ARBA00022737"/>
    </source>
</evidence>